<protein>
    <recommendedName>
        <fullName evidence="3">ACR</fullName>
    </recommendedName>
</protein>
<dbReference type="PANTHER" id="PTHR37953">
    <property type="entry name" value="UPF0127 PROTEIN MJ1496"/>
    <property type="match status" value="1"/>
</dbReference>
<proteinExistence type="predicted"/>
<dbReference type="AlphaFoldDB" id="A0A0P8DYC0"/>
<comment type="caution">
    <text evidence="1">The sequence shown here is derived from an EMBL/GenBank/DDBJ whole genome shotgun (WGS) entry which is preliminary data.</text>
</comment>
<reference evidence="1 2" key="1">
    <citation type="submission" date="2015-09" db="EMBL/GenBank/DDBJ databases">
        <title>A metagenomics-based metabolic model of nitrate-dependent anaerobic oxidation of methane by Methanoperedens-like archaea.</title>
        <authorList>
            <person name="Arshad A."/>
            <person name="Speth D.R."/>
            <person name="De Graaf R.M."/>
            <person name="Op Den Camp H.J."/>
            <person name="Jetten M.S."/>
            <person name="Welte C.U."/>
        </authorList>
    </citation>
    <scope>NUCLEOTIDE SEQUENCE [LARGE SCALE GENOMIC DNA]</scope>
</reference>
<dbReference type="Pfam" id="PF02643">
    <property type="entry name" value="DUF192"/>
    <property type="match status" value="1"/>
</dbReference>
<dbReference type="InterPro" id="IPR003795">
    <property type="entry name" value="DUF192"/>
</dbReference>
<evidence type="ECO:0000313" key="2">
    <source>
        <dbReference type="Proteomes" id="UP000050360"/>
    </source>
</evidence>
<dbReference type="Gene3D" id="2.60.120.1140">
    <property type="entry name" value="Protein of unknown function DUF192"/>
    <property type="match status" value="1"/>
</dbReference>
<dbReference type="PANTHER" id="PTHR37953:SF1">
    <property type="entry name" value="UPF0127 PROTEIN MJ1496"/>
    <property type="match status" value="1"/>
</dbReference>
<sequence>MLPVLKYDGVMIANNIEFARTMAKQAMGLMFRRSILPDYSMIFILKKPSEVNVHMLFVFFPIDVIFLNNEKKIMGFSGLKPWVGYKTMEDIKYVLEMKAGTIVKFNLSIGGQMEFDENLNR</sequence>
<accession>A0A0P8DYC0</accession>
<evidence type="ECO:0008006" key="3">
    <source>
        <dbReference type="Google" id="ProtNLM"/>
    </source>
</evidence>
<name>A0A0P8DYC0_9EURY</name>
<dbReference type="Proteomes" id="UP000050360">
    <property type="component" value="Unassembled WGS sequence"/>
</dbReference>
<gene>
    <name evidence="1" type="ORF">MPEBLZ_02674</name>
</gene>
<evidence type="ECO:0000313" key="1">
    <source>
        <dbReference type="EMBL" id="KPQ42779.1"/>
    </source>
</evidence>
<dbReference type="InterPro" id="IPR038695">
    <property type="entry name" value="Saro_0823-like_sf"/>
</dbReference>
<organism evidence="1 2">
    <name type="scientific">Candidatus Methanoperedens nitratireducens</name>
    <dbReference type="NCBI Taxonomy" id="1392998"/>
    <lineage>
        <taxon>Archaea</taxon>
        <taxon>Methanobacteriati</taxon>
        <taxon>Methanobacteriota</taxon>
        <taxon>Stenosarchaea group</taxon>
        <taxon>Methanomicrobia</taxon>
        <taxon>Methanosarcinales</taxon>
        <taxon>ANME-2 cluster</taxon>
        <taxon>Candidatus Methanoperedentaceae</taxon>
        <taxon>Candidatus Methanoperedens</taxon>
    </lineage>
</organism>
<dbReference type="EMBL" id="LKCM01000205">
    <property type="protein sequence ID" value="KPQ42779.1"/>
    <property type="molecule type" value="Genomic_DNA"/>
</dbReference>